<dbReference type="KEGG" id="eba:ebA567"/>
<dbReference type="Proteomes" id="UP000006552">
    <property type="component" value="Chromosome"/>
</dbReference>
<sequence length="78" mass="9010">MTFITKMLSLHNHPFGIVVKRLDLGSLRRGIAPKRSRHAYDISMSSAYPTTAFHHFFSVTLLRSQQVGRHRRPIYSSQ</sequence>
<dbReference type="EMBL" id="CR555306">
    <property type="protein sequence ID" value="CAI06417.1"/>
    <property type="molecule type" value="Genomic_DNA"/>
</dbReference>
<organism evidence="1 2">
    <name type="scientific">Aromatoleum aromaticum (strain DSM 19018 / LMG 30748 / EbN1)</name>
    <name type="common">Azoarcus sp. (strain EbN1)</name>
    <dbReference type="NCBI Taxonomy" id="76114"/>
    <lineage>
        <taxon>Bacteria</taxon>
        <taxon>Pseudomonadati</taxon>
        <taxon>Pseudomonadota</taxon>
        <taxon>Betaproteobacteria</taxon>
        <taxon>Rhodocyclales</taxon>
        <taxon>Rhodocyclaceae</taxon>
        <taxon>Aromatoleum</taxon>
    </lineage>
</organism>
<dbReference type="HOGENOM" id="CLU_2614302_0_0_4"/>
<dbReference type="STRING" id="76114.ebA567"/>
<accession>Q5P8E2</accession>
<proteinExistence type="predicted"/>
<evidence type="ECO:0000313" key="1">
    <source>
        <dbReference type="EMBL" id="CAI06417.1"/>
    </source>
</evidence>
<protein>
    <submittedName>
        <fullName evidence="1">Uncharacterized protein</fullName>
    </submittedName>
</protein>
<reference evidence="1 2" key="1">
    <citation type="journal article" date="2005" name="Arch. Microbiol.">
        <title>The genome sequence of an anaerobic aromatic-degrading denitrifying bacterium, strain EbN1.</title>
        <authorList>
            <person name="Rabus R."/>
            <person name="Kube M."/>
            <person name="Heider J."/>
            <person name="Beck A."/>
            <person name="Heitmann K."/>
            <person name="Widdel F."/>
            <person name="Reinhardt R."/>
        </authorList>
    </citation>
    <scope>NUCLEOTIDE SEQUENCE [LARGE SCALE GENOMIC DNA]</scope>
    <source>
        <strain evidence="1 2">EbN1</strain>
    </source>
</reference>
<keyword evidence="2" id="KW-1185">Reference proteome</keyword>
<name>Q5P8E2_AROAE</name>
<dbReference type="AlphaFoldDB" id="Q5P8E2"/>
<evidence type="ECO:0000313" key="2">
    <source>
        <dbReference type="Proteomes" id="UP000006552"/>
    </source>
</evidence>
<gene>
    <name evidence="1" type="ORF">ebA567</name>
</gene>